<organism evidence="2 3">
    <name type="scientific">Adiantum capillus-veneris</name>
    <name type="common">Maidenhair fern</name>
    <dbReference type="NCBI Taxonomy" id="13818"/>
    <lineage>
        <taxon>Eukaryota</taxon>
        <taxon>Viridiplantae</taxon>
        <taxon>Streptophyta</taxon>
        <taxon>Embryophyta</taxon>
        <taxon>Tracheophyta</taxon>
        <taxon>Polypodiopsida</taxon>
        <taxon>Polypodiidae</taxon>
        <taxon>Polypodiales</taxon>
        <taxon>Pteridineae</taxon>
        <taxon>Pteridaceae</taxon>
        <taxon>Vittarioideae</taxon>
        <taxon>Adiantum</taxon>
    </lineage>
</organism>
<name>A0A9D4UQV0_ADICA</name>
<keyword evidence="1" id="KW-0175">Coiled coil</keyword>
<dbReference type="Proteomes" id="UP000886520">
    <property type="component" value="Chromosome 12"/>
</dbReference>
<comment type="caution">
    <text evidence="2">The sequence shown here is derived from an EMBL/GenBank/DDBJ whole genome shotgun (WGS) entry which is preliminary data.</text>
</comment>
<protein>
    <submittedName>
        <fullName evidence="2">Uncharacterized protein</fullName>
    </submittedName>
</protein>
<feature type="coiled-coil region" evidence="1">
    <location>
        <begin position="414"/>
        <end position="455"/>
    </location>
</feature>
<dbReference type="AlphaFoldDB" id="A0A9D4UQV0"/>
<evidence type="ECO:0000256" key="1">
    <source>
        <dbReference type="SAM" id="Coils"/>
    </source>
</evidence>
<evidence type="ECO:0000313" key="2">
    <source>
        <dbReference type="EMBL" id="KAI5072418.1"/>
    </source>
</evidence>
<evidence type="ECO:0000313" key="3">
    <source>
        <dbReference type="Proteomes" id="UP000886520"/>
    </source>
</evidence>
<gene>
    <name evidence="2" type="ORF">GOP47_0012524</name>
</gene>
<sequence>MEYTDLYADVNQVSLRFQQTEFSEVMVVHRMYVRLLDLDMTTEPYFDMLPGSEKVRRLYIVADIVELPAKATNMRLPATVSVVILCRVLYVQDVNSPFLTCGLHFPLMHMRVVETQEGRVRVFPVPDSSSSSGGNTDIGLYIHADRVIYRQDTSTLNPLQPLQLRVIGGSTFSTTVRPGWPETLEVFSLIMWLTLSKGQPIPATESDLQRSDEVELLAPPSPDQLNVVFSGLAPGNIGSMHVEVEYIGAGFNFFRIPPVDPVPSEVLSDPYIILGLQMNMLIAELVLAAHNSPRVINVVTKHVEWLNKILRPKLDLRNDDLLGLLFRVQTFLKMAKQPRSVVPRLQYHMYSSLINRMVQVAQVYDQEFKQLKLFILQNQILGSYLLEQNKAFASKEKDMSSFHSQVVSLRRTELNNAIDKMDQLSVQMDNENQAMDQAKKDMMQAIEEYEKKQLANALFAVLGAIASVALAFATGGATAPGAVAAAGAAVSAAGKLAEGLKKVVEILEGLAAVMEIVAAIKDLVQSLQNLGRLIESPEMPDMPSDADWLIFVNEVEAVAEQMPADVVGSVAVWKAKCKNVAVLGQEMCTTAAHIGELTYQIKVEEMLQEIAQKQANRLEGITPADLSSYTEMLSQIDMRTTRLLLQLIRVLHIQNAAIKYEYLYVANGQLASWPVSMDTVWSMLLQQETSALTGLLDLGPSTDFTRTFVVKDIPVGLLVDGKDWQFLLPVEDSLTFPIGYSRVRIRYVELKFEQGSNDGSVIHQPRTNSGLIYMLLQSSRFFSDRKRREILNYEASMGLSYAFAYNLTTGVPTLTNIPSAEYANTFMRMTPFNNWRLRLSSSAEENRGLAFPTANSLDDTTQISITFYITAIRGIDTRAVVDEE</sequence>
<proteinExistence type="predicted"/>
<dbReference type="OrthoDB" id="5978039at2759"/>
<reference evidence="2" key="1">
    <citation type="submission" date="2021-01" db="EMBL/GenBank/DDBJ databases">
        <title>Adiantum capillus-veneris genome.</title>
        <authorList>
            <person name="Fang Y."/>
            <person name="Liao Q."/>
        </authorList>
    </citation>
    <scope>NUCLEOTIDE SEQUENCE</scope>
    <source>
        <strain evidence="2">H3</strain>
        <tissue evidence="2">Leaf</tissue>
    </source>
</reference>
<dbReference type="EMBL" id="JABFUD020000012">
    <property type="protein sequence ID" value="KAI5072418.1"/>
    <property type="molecule type" value="Genomic_DNA"/>
</dbReference>
<keyword evidence="3" id="KW-1185">Reference proteome</keyword>
<accession>A0A9D4UQV0</accession>